<name>A0A3B0PVL0_9BACT</name>
<dbReference type="AlphaFoldDB" id="A0A3B0PVL0"/>
<protein>
    <submittedName>
        <fullName evidence="1">Uncharacterized protein</fullName>
    </submittedName>
</protein>
<dbReference type="Proteomes" id="UP000257559">
    <property type="component" value="Chromosome"/>
</dbReference>
<dbReference type="EMBL" id="LS991951">
    <property type="protein sequence ID" value="SYV97344.1"/>
    <property type="molecule type" value="Genomic_DNA"/>
</dbReference>
<evidence type="ECO:0000313" key="1">
    <source>
        <dbReference type="EMBL" id="SYV97344.1"/>
    </source>
</evidence>
<feature type="non-terminal residue" evidence="1">
    <location>
        <position position="54"/>
    </location>
</feature>
<evidence type="ECO:0000313" key="2">
    <source>
        <dbReference type="Proteomes" id="UP000257559"/>
    </source>
</evidence>
<sequence>MAQFINIDESLMNAQNSNFKIFFVKYLDVENGFGIEQTTPYAMLGYIQYKILYW</sequence>
<gene>
    <name evidence="1" type="ORF">NCTC10132_00709</name>
</gene>
<organism evidence="1 2">
    <name type="scientific">Mycoplasmopsis edwardii</name>
    <dbReference type="NCBI Taxonomy" id="53558"/>
    <lineage>
        <taxon>Bacteria</taxon>
        <taxon>Bacillati</taxon>
        <taxon>Mycoplasmatota</taxon>
        <taxon>Mycoplasmoidales</taxon>
        <taxon>Metamycoplasmataceae</taxon>
        <taxon>Mycoplasmopsis</taxon>
    </lineage>
</organism>
<keyword evidence="2" id="KW-1185">Reference proteome</keyword>
<dbReference type="KEGG" id="medw:NCTC10132_00709"/>
<accession>A0A3B0PVL0</accession>
<proteinExistence type="predicted"/>
<reference evidence="2" key="1">
    <citation type="submission" date="2018-06" db="EMBL/GenBank/DDBJ databases">
        <authorList>
            <consortium name="Pathogen Informatics"/>
        </authorList>
    </citation>
    <scope>NUCLEOTIDE SEQUENCE [LARGE SCALE GENOMIC DNA]</scope>
    <source>
        <strain evidence="2">NCTC10132</strain>
    </source>
</reference>